<reference evidence="2" key="1">
    <citation type="submission" date="2023-01" db="EMBL/GenBank/DDBJ databases">
        <title>Genome assembly of the deep-sea coral Lophelia pertusa.</title>
        <authorList>
            <person name="Herrera S."/>
            <person name="Cordes E."/>
        </authorList>
    </citation>
    <scope>NUCLEOTIDE SEQUENCE</scope>
    <source>
        <strain evidence="2">USNM1676648</strain>
        <tissue evidence="2">Polyp</tissue>
    </source>
</reference>
<comment type="caution">
    <text evidence="2">The sequence shown here is derived from an EMBL/GenBank/DDBJ whole genome shotgun (WGS) entry which is preliminary data.</text>
</comment>
<dbReference type="EMBL" id="MU827347">
    <property type="protein sequence ID" value="KAJ7352789.1"/>
    <property type="molecule type" value="Genomic_DNA"/>
</dbReference>
<proteinExistence type="predicted"/>
<dbReference type="Proteomes" id="UP001163046">
    <property type="component" value="Unassembled WGS sequence"/>
</dbReference>
<feature type="compositionally biased region" description="Basic residues" evidence="1">
    <location>
        <begin position="113"/>
        <end position="135"/>
    </location>
</feature>
<sequence>MPLSLDQLNHRVERSLEKITDFREEAKEIWAENPSLQSFSFCPVDFFRVDKFDDEALSHFEENAPTLSKMVELAAKAVKEEIKRRRNQRKIEDQHKKIASKFKRLHKTEAAKARRSSRKIKSLRHMKRKTLSLRN</sequence>
<dbReference type="AlphaFoldDB" id="A0A9X0CK27"/>
<feature type="compositionally biased region" description="Basic and acidic residues" evidence="1">
    <location>
        <begin position="84"/>
        <end position="96"/>
    </location>
</feature>
<accession>A0A9X0CK27</accession>
<evidence type="ECO:0000256" key="1">
    <source>
        <dbReference type="SAM" id="MobiDB-lite"/>
    </source>
</evidence>
<feature type="compositionally biased region" description="Basic residues" evidence="1">
    <location>
        <begin position="97"/>
        <end position="106"/>
    </location>
</feature>
<evidence type="ECO:0000313" key="2">
    <source>
        <dbReference type="EMBL" id="KAJ7352789.1"/>
    </source>
</evidence>
<organism evidence="2 3">
    <name type="scientific">Desmophyllum pertusum</name>
    <dbReference type="NCBI Taxonomy" id="174260"/>
    <lineage>
        <taxon>Eukaryota</taxon>
        <taxon>Metazoa</taxon>
        <taxon>Cnidaria</taxon>
        <taxon>Anthozoa</taxon>
        <taxon>Hexacorallia</taxon>
        <taxon>Scleractinia</taxon>
        <taxon>Caryophylliina</taxon>
        <taxon>Caryophylliidae</taxon>
        <taxon>Desmophyllum</taxon>
    </lineage>
</organism>
<keyword evidence="3" id="KW-1185">Reference proteome</keyword>
<gene>
    <name evidence="2" type="ORF">OS493_033850</name>
</gene>
<feature type="region of interest" description="Disordered" evidence="1">
    <location>
        <begin position="84"/>
        <end position="135"/>
    </location>
</feature>
<protein>
    <submittedName>
        <fullName evidence="2">Uncharacterized protein</fullName>
    </submittedName>
</protein>
<evidence type="ECO:0000313" key="3">
    <source>
        <dbReference type="Proteomes" id="UP001163046"/>
    </source>
</evidence>
<name>A0A9X0CK27_9CNID</name>